<dbReference type="Pfam" id="PF07690">
    <property type="entry name" value="MFS_1"/>
    <property type="match status" value="1"/>
</dbReference>
<feature type="domain" description="Major facilitator superfamily (MFS) profile" evidence="7">
    <location>
        <begin position="42"/>
        <end position="532"/>
    </location>
</feature>
<feature type="transmembrane region" description="Helical" evidence="6">
    <location>
        <begin position="235"/>
        <end position="254"/>
    </location>
</feature>
<feature type="transmembrane region" description="Helical" evidence="6">
    <location>
        <begin position="400"/>
        <end position="421"/>
    </location>
</feature>
<keyword evidence="4 6" id="KW-0472">Membrane</keyword>
<dbReference type="PRINTS" id="PR01035">
    <property type="entry name" value="TCRTETA"/>
</dbReference>
<comment type="subcellular location">
    <subcellularLocation>
        <location evidence="1">Membrane</location>
        <topology evidence="1">Multi-pass membrane protein</topology>
    </subcellularLocation>
</comment>
<feature type="transmembrane region" description="Helical" evidence="6">
    <location>
        <begin position="166"/>
        <end position="186"/>
    </location>
</feature>
<feature type="transmembrane region" description="Helical" evidence="6">
    <location>
        <begin position="39"/>
        <end position="67"/>
    </location>
</feature>
<evidence type="ECO:0000256" key="2">
    <source>
        <dbReference type="ARBA" id="ARBA00022692"/>
    </source>
</evidence>
<proteinExistence type="predicted"/>
<dbReference type="VEuPathDB" id="FungiDB:ASPWEDRAFT_42596"/>
<feature type="transmembrane region" description="Helical" evidence="6">
    <location>
        <begin position="433"/>
        <end position="458"/>
    </location>
</feature>
<feature type="region of interest" description="Disordered" evidence="5">
    <location>
        <begin position="1"/>
        <end position="30"/>
    </location>
</feature>
<dbReference type="AlphaFoldDB" id="A0A1L9RIC7"/>
<dbReference type="RefSeq" id="XP_040688299.1">
    <property type="nucleotide sequence ID" value="XM_040835821.1"/>
</dbReference>
<dbReference type="PANTHER" id="PTHR23501">
    <property type="entry name" value="MAJOR FACILITATOR SUPERFAMILY"/>
    <property type="match status" value="1"/>
</dbReference>
<feature type="transmembrane region" description="Helical" evidence="6">
    <location>
        <begin position="192"/>
        <end position="215"/>
    </location>
</feature>
<dbReference type="Gene3D" id="1.20.1250.20">
    <property type="entry name" value="MFS general substrate transporter like domains"/>
    <property type="match status" value="2"/>
</dbReference>
<dbReference type="InterPro" id="IPR036259">
    <property type="entry name" value="MFS_trans_sf"/>
</dbReference>
<accession>A0A1L9RIC7</accession>
<protein>
    <recommendedName>
        <fullName evidence="7">Major facilitator superfamily (MFS) profile domain-containing protein</fullName>
    </recommendedName>
</protein>
<dbReference type="InterPro" id="IPR001958">
    <property type="entry name" value="Tet-R_TetA/multi-R_MdtG-like"/>
</dbReference>
<dbReference type="PROSITE" id="PS50850">
    <property type="entry name" value="MFS"/>
    <property type="match status" value="1"/>
</dbReference>
<dbReference type="PANTHER" id="PTHR23501:SF198">
    <property type="entry name" value="AZOLE RESISTANCE PROTEIN 1-RELATED"/>
    <property type="match status" value="1"/>
</dbReference>
<keyword evidence="9" id="KW-1185">Reference proteome</keyword>
<organism evidence="8 9">
    <name type="scientific">Aspergillus wentii DTO 134E9</name>
    <dbReference type="NCBI Taxonomy" id="1073089"/>
    <lineage>
        <taxon>Eukaryota</taxon>
        <taxon>Fungi</taxon>
        <taxon>Dikarya</taxon>
        <taxon>Ascomycota</taxon>
        <taxon>Pezizomycotina</taxon>
        <taxon>Eurotiomycetes</taxon>
        <taxon>Eurotiomycetidae</taxon>
        <taxon>Eurotiales</taxon>
        <taxon>Aspergillaceae</taxon>
        <taxon>Aspergillus</taxon>
        <taxon>Aspergillus subgen. Cremei</taxon>
    </lineage>
</organism>
<gene>
    <name evidence="8" type="ORF">ASPWEDRAFT_42596</name>
</gene>
<evidence type="ECO:0000256" key="3">
    <source>
        <dbReference type="ARBA" id="ARBA00022989"/>
    </source>
</evidence>
<keyword evidence="3 6" id="KW-1133">Transmembrane helix</keyword>
<evidence type="ECO:0000256" key="4">
    <source>
        <dbReference type="ARBA" id="ARBA00023136"/>
    </source>
</evidence>
<dbReference type="InterPro" id="IPR020846">
    <property type="entry name" value="MFS_dom"/>
</dbReference>
<name>A0A1L9RIC7_ASPWE</name>
<feature type="transmembrane region" description="Helical" evidence="6">
    <location>
        <begin position="132"/>
        <end position="154"/>
    </location>
</feature>
<dbReference type="GO" id="GO:0022857">
    <property type="term" value="F:transmembrane transporter activity"/>
    <property type="evidence" value="ECO:0007669"/>
    <property type="project" value="InterPro"/>
</dbReference>
<dbReference type="SUPFAM" id="SSF103473">
    <property type="entry name" value="MFS general substrate transporter"/>
    <property type="match status" value="2"/>
</dbReference>
<evidence type="ECO:0000313" key="8">
    <source>
        <dbReference type="EMBL" id="OJJ34623.1"/>
    </source>
</evidence>
<dbReference type="EMBL" id="KV878213">
    <property type="protein sequence ID" value="OJJ34623.1"/>
    <property type="molecule type" value="Genomic_DNA"/>
</dbReference>
<dbReference type="GO" id="GO:0005886">
    <property type="term" value="C:plasma membrane"/>
    <property type="evidence" value="ECO:0007669"/>
    <property type="project" value="TreeGrafter"/>
</dbReference>
<keyword evidence="2 6" id="KW-0812">Transmembrane</keyword>
<feature type="transmembrane region" description="Helical" evidence="6">
    <location>
        <begin position="260"/>
        <end position="280"/>
    </location>
</feature>
<dbReference type="GeneID" id="63751669"/>
<evidence type="ECO:0000256" key="1">
    <source>
        <dbReference type="ARBA" id="ARBA00004141"/>
    </source>
</evidence>
<feature type="transmembrane region" description="Helical" evidence="6">
    <location>
        <begin position="510"/>
        <end position="527"/>
    </location>
</feature>
<evidence type="ECO:0000259" key="7">
    <source>
        <dbReference type="PROSITE" id="PS50850"/>
    </source>
</evidence>
<evidence type="ECO:0000256" key="5">
    <source>
        <dbReference type="SAM" id="MobiDB-lite"/>
    </source>
</evidence>
<feature type="transmembrane region" description="Helical" evidence="6">
    <location>
        <begin position="369"/>
        <end position="388"/>
    </location>
</feature>
<evidence type="ECO:0000313" key="9">
    <source>
        <dbReference type="Proteomes" id="UP000184383"/>
    </source>
</evidence>
<evidence type="ECO:0000256" key="6">
    <source>
        <dbReference type="SAM" id="Phobius"/>
    </source>
</evidence>
<dbReference type="Proteomes" id="UP000184383">
    <property type="component" value="Unassembled WGS sequence"/>
</dbReference>
<reference evidence="9" key="1">
    <citation type="journal article" date="2017" name="Genome Biol.">
        <title>Comparative genomics reveals high biological diversity and specific adaptations in the industrially and medically important fungal genus Aspergillus.</title>
        <authorList>
            <person name="de Vries R.P."/>
            <person name="Riley R."/>
            <person name="Wiebenga A."/>
            <person name="Aguilar-Osorio G."/>
            <person name="Amillis S."/>
            <person name="Uchima C.A."/>
            <person name="Anderluh G."/>
            <person name="Asadollahi M."/>
            <person name="Askin M."/>
            <person name="Barry K."/>
            <person name="Battaglia E."/>
            <person name="Bayram O."/>
            <person name="Benocci T."/>
            <person name="Braus-Stromeyer S.A."/>
            <person name="Caldana C."/>
            <person name="Canovas D."/>
            <person name="Cerqueira G.C."/>
            <person name="Chen F."/>
            <person name="Chen W."/>
            <person name="Choi C."/>
            <person name="Clum A."/>
            <person name="Dos Santos R.A."/>
            <person name="Damasio A.R."/>
            <person name="Diallinas G."/>
            <person name="Emri T."/>
            <person name="Fekete E."/>
            <person name="Flipphi M."/>
            <person name="Freyberg S."/>
            <person name="Gallo A."/>
            <person name="Gournas C."/>
            <person name="Habgood R."/>
            <person name="Hainaut M."/>
            <person name="Harispe M.L."/>
            <person name="Henrissat B."/>
            <person name="Hilden K.S."/>
            <person name="Hope R."/>
            <person name="Hossain A."/>
            <person name="Karabika E."/>
            <person name="Karaffa L."/>
            <person name="Karanyi Z."/>
            <person name="Krasevec N."/>
            <person name="Kuo A."/>
            <person name="Kusch H."/>
            <person name="LaButti K."/>
            <person name="Lagendijk E.L."/>
            <person name="Lapidus A."/>
            <person name="Levasseur A."/>
            <person name="Lindquist E."/>
            <person name="Lipzen A."/>
            <person name="Logrieco A.F."/>
            <person name="MacCabe A."/>
            <person name="Maekelae M.R."/>
            <person name="Malavazi I."/>
            <person name="Melin P."/>
            <person name="Meyer V."/>
            <person name="Mielnichuk N."/>
            <person name="Miskei M."/>
            <person name="Molnar A.P."/>
            <person name="Mule G."/>
            <person name="Ngan C.Y."/>
            <person name="Orejas M."/>
            <person name="Orosz E."/>
            <person name="Ouedraogo J.P."/>
            <person name="Overkamp K.M."/>
            <person name="Park H.-S."/>
            <person name="Perrone G."/>
            <person name="Piumi F."/>
            <person name="Punt P.J."/>
            <person name="Ram A.F."/>
            <person name="Ramon A."/>
            <person name="Rauscher S."/>
            <person name="Record E."/>
            <person name="Riano-Pachon D.M."/>
            <person name="Robert V."/>
            <person name="Roehrig J."/>
            <person name="Ruller R."/>
            <person name="Salamov A."/>
            <person name="Salih N.S."/>
            <person name="Samson R.A."/>
            <person name="Sandor E."/>
            <person name="Sanguinetti M."/>
            <person name="Schuetze T."/>
            <person name="Sepcic K."/>
            <person name="Shelest E."/>
            <person name="Sherlock G."/>
            <person name="Sophianopoulou V."/>
            <person name="Squina F.M."/>
            <person name="Sun H."/>
            <person name="Susca A."/>
            <person name="Todd R.B."/>
            <person name="Tsang A."/>
            <person name="Unkles S.E."/>
            <person name="van de Wiele N."/>
            <person name="van Rossen-Uffink D."/>
            <person name="Oliveira J.V."/>
            <person name="Vesth T.C."/>
            <person name="Visser J."/>
            <person name="Yu J.-H."/>
            <person name="Zhou M."/>
            <person name="Andersen M.R."/>
            <person name="Archer D.B."/>
            <person name="Baker S.E."/>
            <person name="Benoit I."/>
            <person name="Brakhage A.A."/>
            <person name="Braus G.H."/>
            <person name="Fischer R."/>
            <person name="Frisvad J.C."/>
            <person name="Goldman G.H."/>
            <person name="Houbraken J."/>
            <person name="Oakley B."/>
            <person name="Pocsi I."/>
            <person name="Scazzocchio C."/>
            <person name="Seiboth B."/>
            <person name="vanKuyk P.A."/>
            <person name="Wortman J."/>
            <person name="Dyer P.S."/>
            <person name="Grigoriev I.V."/>
        </authorList>
    </citation>
    <scope>NUCLEOTIDE SEQUENCE [LARGE SCALE GENOMIC DNA]</scope>
    <source>
        <strain evidence="9">DTO 134E9</strain>
    </source>
</reference>
<dbReference type="InterPro" id="IPR011701">
    <property type="entry name" value="MFS"/>
</dbReference>
<feature type="compositionally biased region" description="Basic and acidic residues" evidence="5">
    <location>
        <begin position="540"/>
        <end position="553"/>
    </location>
</feature>
<sequence length="595" mass="64539">MTMPADQEDVPSVADRVAPQHDGPSTDEVPPMELQGLKLYAILVGIFIGALLMSLDVFVISTALPSIIADFHDTAGMSWYPAAYSLTVCAITPLVGKIATVFPLRWVYQCFFLVFEIGSAICGFAPNSASFIAGRAIAGIGAAGVAGGGFTIVLNISSPKKRPINMALISSCFGIGLILGPIVGGALTQQATWRWCFWMNLPPGAITLAALFFFFHPPPMQRVEGLLKRIQSLDLIGCAMFVPAIFMALMALQWGDSWGWSSPTIIGLFVGAGVLLLLFAAWEVWMDDDAMIPPVALRRTVTICVLFTFCHMGMMTIQSYYLPQWFQGVQGVGALDSGVRLLPSVLSQIVGSLISGALAPHIKYYNPWFFIEPVLICIAAGMYTRFTVSTPASHWIGFQVLYGLGIGPGMQMPSLAVQLALKDWPKLVPIGVSLLLFAQYLGATVFQVIGGTIFNLYLKRRLTDIGLSTEQVSLLLTSGTSQVRQTAAKYFPDLLEPVLEALNYAVTRTFFAPVVAGGVAFLLAFGVEWNRIEIAKKPEDDKEMGSQLQHRDQPSTFELAPLAGEPQASQASLDAGEMFETAKRRSNTESWSPVR</sequence>
<feature type="transmembrane region" description="Helical" evidence="6">
    <location>
        <begin position="79"/>
        <end position="99"/>
    </location>
</feature>
<feature type="region of interest" description="Disordered" evidence="5">
    <location>
        <begin position="540"/>
        <end position="595"/>
    </location>
</feature>
<feature type="transmembrane region" description="Helical" evidence="6">
    <location>
        <begin position="106"/>
        <end position="126"/>
    </location>
</feature>
<dbReference type="OrthoDB" id="10021397at2759"/>
<feature type="transmembrane region" description="Helical" evidence="6">
    <location>
        <begin position="301"/>
        <end position="321"/>
    </location>
</feature>
<feature type="transmembrane region" description="Helical" evidence="6">
    <location>
        <begin position="341"/>
        <end position="362"/>
    </location>
</feature>